<feature type="region of interest" description="Disordered" evidence="2">
    <location>
        <begin position="1131"/>
        <end position="1158"/>
    </location>
</feature>
<feature type="compositionally biased region" description="Acidic residues" evidence="2">
    <location>
        <begin position="1688"/>
        <end position="1702"/>
    </location>
</feature>
<feature type="compositionally biased region" description="Low complexity" evidence="2">
    <location>
        <begin position="2511"/>
        <end position="2522"/>
    </location>
</feature>
<feature type="region of interest" description="Disordered" evidence="2">
    <location>
        <begin position="2510"/>
        <end position="2530"/>
    </location>
</feature>
<feature type="compositionally biased region" description="Basic and acidic residues" evidence="2">
    <location>
        <begin position="1906"/>
        <end position="1915"/>
    </location>
</feature>
<feature type="compositionally biased region" description="Basic and acidic residues" evidence="2">
    <location>
        <begin position="1974"/>
        <end position="2003"/>
    </location>
</feature>
<dbReference type="PANTHER" id="PTHR23159">
    <property type="entry name" value="CENTROSOMAL PROTEIN 2"/>
    <property type="match status" value="1"/>
</dbReference>
<feature type="region of interest" description="Disordered" evidence="2">
    <location>
        <begin position="2029"/>
        <end position="2058"/>
    </location>
</feature>
<feature type="coiled-coil region" evidence="1">
    <location>
        <begin position="1823"/>
        <end position="1864"/>
    </location>
</feature>
<sequence>MDAEGRPIDLTMSADLSIIDGAGGWASSSMMVAPPMTPSVRRTQDFDEKDMSTDDLETTLKSTMKVRDEHRSFIDDKNDQIVKGLRHCETNENIFFVAEHTIIKDQEWAIEDEITKMMKRLELLKKRETLADILKRYPSRKDEIEEKLNEVNAELDSLDDTVTEEPSTDDKAFNSTNESTLLNRTQVSYIKIIHYQEPADEVVETTVTIAAQPTFEFDIPKLTAEHVAAIRSKKVEHVKMCSKEAQTEAPARKKSVDYSSQTPQLQMRDEKSQAKVLAHEMAMQTAKPRSGVDAPSQTSVQRNSTVEFTDSFSQTKEIQRMYNTIETSSSSDSESESNKTKPGEKVKKAAAAKMIKDKKDGKKLKTKSCGTNPEKIKKKDQSTKTMPKTTSSKTMQTEKVKNEKMVHKQVNTLFDSRKIAELKQKAEDLKRENELLKTAALAQKLKKEERTSSSDEDTKPSKVKIKRVPSKKKTTVEKRALSTASMKSTDDLTRDPDSDSEQTKKLKEENERLIAENARLKKDRKVSSSSSSSDVDAPVVFIETSSGPPLPEASEEEGTQVDREKVKNAAILKKMKDREDEIEELKQNLAKSEAEKKVLEDKIFDAGEAQLNEDELKAEIARLTAENEALRKDLENEEKEEKRKNAFLLKELGDKNDEVNNFNDELKGLQNNFENEKTEKNEMIKQLEKDIQKKDDEIKELQDEVAGFNEDLEQERRNKAVLLKKLKDREDELENELNEALKDKDDQIGELENLNDALFDANKELKSDNANNEDHKAAKILALKNLADKEKEIKKLNSQLQEIKEEKASLENDVEKLFLERNAAKEELDELANAHKDLMNELQHAADESNDHKLAKLAALKKIKELEAEKKELQEQCDTYAEQLEAASEMSEIDEKSLADAKHQNKLLNQTLDSVKSSVEDLKNASFQEDKETEEKIQALEEEKSEKIKVIKNLEETIESLEEQIEDLNGENEKSRDEKLKTLAKIKLLEDAQNEKEDLEDELEKNRSNLAALEKKIKDQDEAIQDLEEELNNKTTEIVNLKQKVSELESELATDKGDKAKALLVTKELNDRKEEIDFLKEEIENLKSENCQLAKNQESEDDRKKKLLVAKELAERKEEIKKLNKELDELKKSQTKVKTKDQSTKTLPKPTSSKTMQTEKIKNEKMVNKQVNTLFDMKRVEEIKQMAEELKRENAKLKETQESEEDRAKKALVAKELVERKEEIKRLEKDLEKLDIKNKDLLTQAEENKDNKAAKLLIAKELKDREDEIAQLKQTLALEEQNAKNAADPNKIIELEDEIAALEDERDRALAKIKGLEKDLEFSKVLEDEVDKKEKEILAKDEQIQAYEETIAENNRKLKDLLVLKKAAEKVSETEAANETLKTEISEIKEERDELKSELEELRNAQDADSSAEGLEGKKPLTGSTKTLDSGIFDKTHTLEDIPLGSSSENIRSEPQMIIIQRLQVENERLIAERDSVGDIDTLKKEYQDEKAHLEEDLDHQQQKLTQLTGELQKLLQVKAGLEEDLELKNEDLQAVEEDLEDVKSKLKNVQADNDELVDDNENRLKELVAIKALKDRSGTIDDLENERDELKREKAELEDEKAALEEDLETKFKEALVAHKTVEQLKLLNENGEEELAKLNDAYQDLEAELREKDAEMEQIEEQLQNNKFEKAKTLASLKALRKSVETGDEESDSSEEESDIFVDANDHSKPEEIINDIKKVLVVKKGADNRKDIENLEEQIADLEDENDELKAQNEKLEEIRKKHKDEIEKLTEENEILHEDVQSRPSSIAIAPIVEQQQVQSTNPFLQTHSDIESSIQPDEPKTSTLLRELENENERLMNEIRDLKAQLDLSRTEMKFITAEKSDSGSSSGDLAEENESLRAEVKRLAALVAMYKGRDSDDEVDLRPAKRTDSVPDLLEADTQKNLKEGVLHELTNTQKKLKEEEDKRQDLERVVDKLNETIEGLQTPEAQQRLKDGALSELEREKKRRSEAEKELEKAKNEAELAKELKEGALAEVDRLNSSLISSKLEELEKTDSKSSSRQSTPIPSKKLDELELQTMENEVQLQALRPDASELAKKSPEEQDKILEDFKKTLEAKARDIAELEQEIEELKDENKELKVEAYDAQNYKKKFKKAVDEKHAQGQDLEELTTLYDQLLLKNDELKQKLARCRNELELLQEPYDQKLFENAQNSSRRLSDSLLIRIPSPEGRMLKNNDEIFVDQEKLSQQKRDPVDDNALWNISKMKRDMRQLQAQLRELDDRNSTLENKQSRALEQTDILEGHLNRASREQSDLLNMSISSSNRSLDRINESMTDQMIRVRDEMRVTDDENNRLIYELDQLKRDHEETERELRQARNKLVWQQKELEALREATSKPNVDDYDKLMSEYTSALDKIEKQEEKLEQASVSSKADDLQSHLDQSRAECDLYEEEIGELKKKISVLEAKLKSSGRQSPNSEIHDISLGDSLVEKLDNLEIKEDWTSEERLKLEMVNELRYIFSEPEIVREEVSGPSSLESSSSSGKKKKENIDVLKESKETIRLLQSALEKLADESAESKDVSSELKGLSDQSVRLTEQLKKRQDFIDRLVEKYKSSEEKVREFIRSTMRAILQREQDRIAQRVSQDESVASMTFDL</sequence>
<feature type="coiled-coil region" evidence="1">
    <location>
        <begin position="1484"/>
        <end position="1671"/>
    </location>
</feature>
<feature type="region of interest" description="Disordered" evidence="2">
    <location>
        <begin position="1372"/>
        <end position="1448"/>
    </location>
</feature>
<feature type="coiled-coil region" evidence="1">
    <location>
        <begin position="2333"/>
        <end position="2447"/>
    </location>
</feature>
<feature type="region of interest" description="Disordered" evidence="2">
    <location>
        <begin position="1683"/>
        <end position="1709"/>
    </location>
</feature>
<gene>
    <name evidence="3" type="ORF">GSOID_T00021992001</name>
</gene>
<evidence type="ECO:0000313" key="3">
    <source>
        <dbReference type="EMBL" id="CBY34014.1"/>
    </source>
</evidence>
<keyword evidence="1" id="KW-0175">Coiled coil</keyword>
<feature type="region of interest" description="Disordered" evidence="2">
    <location>
        <begin position="243"/>
        <end position="268"/>
    </location>
</feature>
<feature type="compositionally biased region" description="Basic and acidic residues" evidence="2">
    <location>
        <begin position="1131"/>
        <end position="1143"/>
    </location>
</feature>
<feature type="region of interest" description="Disordered" evidence="2">
    <location>
        <begin position="1965"/>
        <end position="2003"/>
    </location>
</feature>
<dbReference type="Proteomes" id="UP000011014">
    <property type="component" value="Unassembled WGS sequence"/>
</dbReference>
<feature type="compositionally biased region" description="Basic residues" evidence="2">
    <location>
        <begin position="461"/>
        <end position="473"/>
    </location>
</feature>
<evidence type="ECO:0000256" key="2">
    <source>
        <dbReference type="SAM" id="MobiDB-lite"/>
    </source>
</evidence>
<proteinExistence type="predicted"/>
<feature type="compositionally biased region" description="Basic and acidic residues" evidence="2">
    <location>
        <begin position="243"/>
        <end position="256"/>
    </location>
</feature>
<feature type="compositionally biased region" description="Basic and acidic residues" evidence="2">
    <location>
        <begin position="488"/>
        <end position="520"/>
    </location>
</feature>
<organism evidence="3">
    <name type="scientific">Oikopleura dioica</name>
    <name type="common">Tunicate</name>
    <dbReference type="NCBI Taxonomy" id="34765"/>
    <lineage>
        <taxon>Eukaryota</taxon>
        <taxon>Metazoa</taxon>
        <taxon>Chordata</taxon>
        <taxon>Tunicata</taxon>
        <taxon>Appendicularia</taxon>
        <taxon>Copelata</taxon>
        <taxon>Oikopleuridae</taxon>
        <taxon>Oikopleura</taxon>
    </lineage>
</organism>
<feature type="compositionally biased region" description="Basic and acidic residues" evidence="2">
    <location>
        <begin position="1381"/>
        <end position="1406"/>
    </location>
</feature>
<dbReference type="EMBL" id="FN654467">
    <property type="protein sequence ID" value="CBY34014.1"/>
    <property type="molecule type" value="Genomic_DNA"/>
</dbReference>
<feature type="coiled-coil region" evidence="1">
    <location>
        <begin position="1728"/>
        <end position="1783"/>
    </location>
</feature>
<accession>E4YES7</accession>
<protein>
    <submittedName>
        <fullName evidence="3">Uncharacterized protein</fullName>
    </submittedName>
</protein>
<feature type="coiled-coil region" evidence="1">
    <location>
        <begin position="134"/>
        <end position="161"/>
    </location>
</feature>
<feature type="compositionally biased region" description="Low complexity" evidence="2">
    <location>
        <begin position="1144"/>
        <end position="1155"/>
    </location>
</feature>
<feature type="compositionally biased region" description="Basic and acidic residues" evidence="2">
    <location>
        <begin position="445"/>
        <end position="460"/>
    </location>
</feature>
<feature type="region of interest" description="Disordered" evidence="2">
    <location>
        <begin position="324"/>
        <end position="404"/>
    </location>
</feature>
<name>E4YES7_OIKDI</name>
<feature type="compositionally biased region" description="Basic and acidic residues" evidence="2">
    <location>
        <begin position="2030"/>
        <end position="2041"/>
    </location>
</feature>
<feature type="coiled-coil region" evidence="1">
    <location>
        <begin position="2090"/>
        <end position="2183"/>
    </location>
</feature>
<feature type="region of interest" description="Disordered" evidence="2">
    <location>
        <begin position="1899"/>
        <end position="1925"/>
    </location>
</feature>
<reference evidence="3" key="1">
    <citation type="journal article" date="2010" name="Science">
        <title>Plasticity of animal genome architecture unmasked by rapid evolution of a pelagic tunicate.</title>
        <authorList>
            <person name="Denoeud F."/>
            <person name="Henriet S."/>
            <person name="Mungpakdee S."/>
            <person name="Aury J.M."/>
            <person name="Da Silva C."/>
            <person name="Brinkmann H."/>
            <person name="Mikhaleva J."/>
            <person name="Olsen L.C."/>
            <person name="Jubin C."/>
            <person name="Canestro C."/>
            <person name="Bouquet J.M."/>
            <person name="Danks G."/>
            <person name="Poulain J."/>
            <person name="Campsteijn C."/>
            <person name="Adamski M."/>
            <person name="Cross I."/>
            <person name="Yadetie F."/>
            <person name="Muffato M."/>
            <person name="Louis A."/>
            <person name="Butcher S."/>
            <person name="Tsagkogeorga G."/>
            <person name="Konrad A."/>
            <person name="Singh S."/>
            <person name="Jensen M.F."/>
            <person name="Cong E.H."/>
            <person name="Eikeseth-Otteraa H."/>
            <person name="Noel B."/>
            <person name="Anthouard V."/>
            <person name="Porcel B.M."/>
            <person name="Kachouri-Lafond R."/>
            <person name="Nishino A."/>
            <person name="Ugolini M."/>
            <person name="Chourrout P."/>
            <person name="Nishida H."/>
            <person name="Aasland R."/>
            <person name="Huzurbazar S."/>
            <person name="Westhof E."/>
            <person name="Delsuc F."/>
            <person name="Lehrach H."/>
            <person name="Reinhardt R."/>
            <person name="Weissenbach J."/>
            <person name="Roy S.W."/>
            <person name="Artiguenave F."/>
            <person name="Postlethwait J.H."/>
            <person name="Manak J.R."/>
            <person name="Thompson E.M."/>
            <person name="Jaillon O."/>
            <person name="Du Pasquier L."/>
            <person name="Boudinot P."/>
            <person name="Liberles D.A."/>
            <person name="Volff J.N."/>
            <person name="Philippe H."/>
            <person name="Lenhard B."/>
            <person name="Roest Crollius H."/>
            <person name="Wincker P."/>
            <person name="Chourrout D."/>
        </authorList>
    </citation>
    <scope>NUCLEOTIDE SEQUENCE [LARGE SCALE GENOMIC DNA]</scope>
</reference>
<feature type="region of interest" description="Disordered" evidence="2">
    <location>
        <begin position="285"/>
        <end position="304"/>
    </location>
</feature>
<dbReference type="PANTHER" id="PTHR23159:SF31">
    <property type="entry name" value="CENTROSOME-ASSOCIATED PROTEIN CEP250 ISOFORM X1"/>
    <property type="match status" value="1"/>
</dbReference>
<feature type="compositionally biased region" description="Basic and acidic residues" evidence="2">
    <location>
        <begin position="336"/>
        <end position="347"/>
    </location>
</feature>
<feature type="coiled-coil region" evidence="1">
    <location>
        <begin position="2244"/>
        <end position="2278"/>
    </location>
</feature>
<feature type="compositionally biased region" description="Polar residues" evidence="2">
    <location>
        <begin position="295"/>
        <end position="304"/>
    </location>
</feature>
<feature type="region of interest" description="Disordered" evidence="2">
    <location>
        <begin position="444"/>
        <end position="563"/>
    </location>
</feature>
<feature type="compositionally biased region" description="Low complexity" evidence="2">
    <location>
        <begin position="383"/>
        <end position="395"/>
    </location>
</feature>
<evidence type="ECO:0000256" key="1">
    <source>
        <dbReference type="SAM" id="Coils"/>
    </source>
</evidence>